<sequence length="386" mass="44572">GKMTKSTSIQRSLANVYKASVKAGVEYVKSAGDTKHKMQINQQGFGMKNTKDPRQISRQLGNLVADMAHLRSIKQPKLPNLSNRQISFQDKHTLNSQPIHQNSIKPIEYLVLEKSPELTQTNQLLSQRLCSFTQLKEKSVQKTTVFQKENEVQTTQLLRQSEEKEIQTVLKEKSFNTTSIQTENKSCLLCNKKLDSITQPNTDQIAVKQVGENGEANQSNQMCTNCQHNVDFSKQKFNYELELLHLVENSLFKVRQSCICNQGLSCMCGCNFPLHSHKYRCDSCFGEEKHKLECQVLQKCQNGYFEENNQKAQTEIQAILEEFPFLEEHYFKNQQTETKINAIQKDEHYQCEYLNTTTFEVENEVQQLCTSKQKKKYKPGEIVYIE</sequence>
<feature type="non-terminal residue" evidence="1">
    <location>
        <position position="1"/>
    </location>
</feature>
<name>A0A146JXA4_9EUKA</name>
<accession>A0A146JXA4</accession>
<organism evidence="1">
    <name type="scientific">Trepomonas sp. PC1</name>
    <dbReference type="NCBI Taxonomy" id="1076344"/>
    <lineage>
        <taxon>Eukaryota</taxon>
        <taxon>Metamonada</taxon>
        <taxon>Diplomonadida</taxon>
        <taxon>Hexamitidae</taxon>
        <taxon>Hexamitinae</taxon>
        <taxon>Trepomonas</taxon>
    </lineage>
</organism>
<dbReference type="EMBL" id="GDID01007334">
    <property type="protein sequence ID" value="JAP89272.1"/>
    <property type="molecule type" value="Transcribed_RNA"/>
</dbReference>
<evidence type="ECO:0000313" key="1">
    <source>
        <dbReference type="EMBL" id="JAP89272.1"/>
    </source>
</evidence>
<gene>
    <name evidence="1" type="ORF">TPC1_31233</name>
</gene>
<proteinExistence type="predicted"/>
<reference evidence="1" key="1">
    <citation type="submission" date="2015-07" db="EMBL/GenBank/DDBJ databases">
        <title>Adaptation to a free-living lifestyle via gene acquisitions in the diplomonad Trepomonas sp. PC1.</title>
        <authorList>
            <person name="Xu F."/>
            <person name="Jerlstrom-Hultqvist J."/>
            <person name="Kolisko M."/>
            <person name="Simpson A.G.B."/>
            <person name="Roger A.J."/>
            <person name="Svard S.G."/>
            <person name="Andersson J.O."/>
        </authorList>
    </citation>
    <scope>NUCLEOTIDE SEQUENCE</scope>
    <source>
        <strain evidence="1">PC1</strain>
    </source>
</reference>
<protein>
    <submittedName>
        <fullName evidence="1">Uncharacterized protein</fullName>
    </submittedName>
</protein>
<dbReference type="AlphaFoldDB" id="A0A146JXA4"/>